<feature type="transmembrane region" description="Helical" evidence="1">
    <location>
        <begin position="6"/>
        <end position="25"/>
    </location>
</feature>
<protein>
    <submittedName>
        <fullName evidence="2">Uncharacterized protein</fullName>
    </submittedName>
</protein>
<keyword evidence="1" id="KW-1133">Transmembrane helix</keyword>
<dbReference type="RefSeq" id="WP_154073659.1">
    <property type="nucleotide sequence ID" value="NZ_LT670818.1"/>
</dbReference>
<name>A0A1M5T7A6_9BRAD</name>
<evidence type="ECO:0000313" key="2">
    <source>
        <dbReference type="EMBL" id="SHH46594.1"/>
    </source>
</evidence>
<gene>
    <name evidence="2" type="ORF">SAMN05444169_7595</name>
</gene>
<dbReference type="AlphaFoldDB" id="A0A1M5T7A6"/>
<organism evidence="2 3">
    <name type="scientific">Bradyrhizobium erythrophlei</name>
    <dbReference type="NCBI Taxonomy" id="1437360"/>
    <lineage>
        <taxon>Bacteria</taxon>
        <taxon>Pseudomonadati</taxon>
        <taxon>Pseudomonadota</taxon>
        <taxon>Alphaproteobacteria</taxon>
        <taxon>Hyphomicrobiales</taxon>
        <taxon>Nitrobacteraceae</taxon>
        <taxon>Bradyrhizobium</taxon>
    </lineage>
</organism>
<reference evidence="2 3" key="1">
    <citation type="submission" date="2016-11" db="EMBL/GenBank/DDBJ databases">
        <authorList>
            <person name="Jaros S."/>
            <person name="Januszkiewicz K."/>
            <person name="Wedrychowicz H."/>
        </authorList>
    </citation>
    <scope>NUCLEOTIDE SEQUENCE [LARGE SCALE GENOMIC DNA]</scope>
    <source>
        <strain evidence="2 3">GAS242</strain>
    </source>
</reference>
<dbReference type="Proteomes" id="UP000190675">
    <property type="component" value="Chromosome I"/>
</dbReference>
<sequence>MIRLSPRHAVIMVVVFTFVFTAWMFRYETKTTQFGYVVLDRWLGTTTTCDLQDHC</sequence>
<keyword evidence="1" id="KW-0472">Membrane</keyword>
<evidence type="ECO:0000256" key="1">
    <source>
        <dbReference type="SAM" id="Phobius"/>
    </source>
</evidence>
<keyword evidence="1" id="KW-0812">Transmembrane</keyword>
<accession>A0A1M5T7A6</accession>
<proteinExistence type="predicted"/>
<dbReference type="EMBL" id="LT670818">
    <property type="protein sequence ID" value="SHH46594.1"/>
    <property type="molecule type" value="Genomic_DNA"/>
</dbReference>
<evidence type="ECO:0000313" key="3">
    <source>
        <dbReference type="Proteomes" id="UP000190675"/>
    </source>
</evidence>